<organism evidence="3 4">
    <name type="scientific">Clostridium cadaveris</name>
    <dbReference type="NCBI Taxonomy" id="1529"/>
    <lineage>
        <taxon>Bacteria</taxon>
        <taxon>Bacillati</taxon>
        <taxon>Bacillota</taxon>
        <taxon>Clostridia</taxon>
        <taxon>Eubacteriales</taxon>
        <taxon>Clostridiaceae</taxon>
        <taxon>Clostridium</taxon>
    </lineage>
</organism>
<dbReference type="CDD" id="cd10948">
    <property type="entry name" value="CE4_BsPdaA_like"/>
    <property type="match status" value="1"/>
</dbReference>
<dbReference type="STRING" id="1529.SAMN04487885_101104"/>
<dbReference type="PANTHER" id="PTHR10587">
    <property type="entry name" value="GLYCOSYL TRANSFERASE-RELATED"/>
    <property type="match status" value="1"/>
</dbReference>
<reference evidence="3 4" key="1">
    <citation type="submission" date="2016-10" db="EMBL/GenBank/DDBJ databases">
        <authorList>
            <person name="de Groot N.N."/>
        </authorList>
    </citation>
    <scope>NUCLEOTIDE SEQUENCE [LARGE SCALE GENOMIC DNA]</scope>
    <source>
        <strain evidence="3 4">NLAE-zl-G419</strain>
    </source>
</reference>
<dbReference type="Gene3D" id="3.20.20.370">
    <property type="entry name" value="Glycoside hydrolase/deacetylase"/>
    <property type="match status" value="1"/>
</dbReference>
<dbReference type="InterPro" id="IPR011330">
    <property type="entry name" value="Glyco_hydro/deAcase_b/a-brl"/>
</dbReference>
<dbReference type="Proteomes" id="UP000182135">
    <property type="component" value="Unassembled WGS sequence"/>
</dbReference>
<dbReference type="NCBIfam" id="TIGR02884">
    <property type="entry name" value="spore_pdaA"/>
    <property type="match status" value="1"/>
</dbReference>
<dbReference type="GO" id="GO:0016810">
    <property type="term" value="F:hydrolase activity, acting on carbon-nitrogen (but not peptide) bonds"/>
    <property type="evidence" value="ECO:0007669"/>
    <property type="project" value="InterPro"/>
</dbReference>
<dbReference type="SUPFAM" id="SSF88713">
    <property type="entry name" value="Glycoside hydrolase/deacetylase"/>
    <property type="match status" value="1"/>
</dbReference>
<dbReference type="GeneID" id="90544858"/>
<evidence type="ECO:0000313" key="4">
    <source>
        <dbReference type="Proteomes" id="UP000182135"/>
    </source>
</evidence>
<dbReference type="PANTHER" id="PTHR10587:SF78">
    <property type="entry name" value="PEPTIDOGLYCAN-N-ACETYLMURAMIC ACID DEACETYLASE PDAA"/>
    <property type="match status" value="1"/>
</dbReference>
<dbReference type="EMBL" id="FOOE01000001">
    <property type="protein sequence ID" value="SFF49435.1"/>
    <property type="molecule type" value="Genomic_DNA"/>
</dbReference>
<evidence type="ECO:0000313" key="2">
    <source>
        <dbReference type="EMBL" id="PWL52764.1"/>
    </source>
</evidence>
<dbReference type="InterPro" id="IPR002509">
    <property type="entry name" value="NODB_dom"/>
</dbReference>
<dbReference type="eggNOG" id="COG0726">
    <property type="taxonomic scope" value="Bacteria"/>
</dbReference>
<proteinExistence type="predicted"/>
<accession>A0A1I2J417</accession>
<dbReference type="EMBL" id="QAMZ01000045">
    <property type="protein sequence ID" value="PWL52764.1"/>
    <property type="molecule type" value="Genomic_DNA"/>
</dbReference>
<dbReference type="GO" id="GO:0005975">
    <property type="term" value="P:carbohydrate metabolic process"/>
    <property type="evidence" value="ECO:0007669"/>
    <property type="project" value="InterPro"/>
</dbReference>
<evidence type="ECO:0000259" key="1">
    <source>
        <dbReference type="PROSITE" id="PS51677"/>
    </source>
</evidence>
<dbReference type="RefSeq" id="WP_027638317.1">
    <property type="nucleotide sequence ID" value="NZ_BAAACD010000029.1"/>
</dbReference>
<dbReference type="AlphaFoldDB" id="A0A1I2J417"/>
<dbReference type="OrthoDB" id="9812065at2"/>
<dbReference type="Proteomes" id="UP000246114">
    <property type="component" value="Unassembled WGS sequence"/>
</dbReference>
<sequence>MKTALLSLLILSNLCCNSGYVNKSCVPTLNSKENITEVAEASLSTKELNWYFQVRNDGLPPEGPKECQSFINNYNAYHLGDTSKKVLYITFDEGYENGYTPQILDVLQKHNAKAAFFVVKPYIKQNPDIVKRMVDEGHLVCNHSDTHPSMASITDKDKFQKEFSAVEEEFAKISNGATMPKFFRPPMGKYSERSLKYTDDLGYKTIFWSFAYHDWDPKNQPSHEKAKNTIYKRTHNGGIILLHAVSKTNTEILDEVLTHWENEGFEFKTLNDLPQK</sequence>
<dbReference type="InterPro" id="IPR050248">
    <property type="entry name" value="Polysacc_deacetylase_ArnD"/>
</dbReference>
<dbReference type="Pfam" id="PF01522">
    <property type="entry name" value="Polysacc_deac_1"/>
    <property type="match status" value="1"/>
</dbReference>
<reference evidence="2 5" key="2">
    <citation type="submission" date="2018-03" db="EMBL/GenBank/DDBJ databases">
        <title>The uncultured portion of the human microbiome is neutrally assembled.</title>
        <authorList>
            <person name="Jeraldo P."/>
            <person name="Boardman L."/>
            <person name="White B.A."/>
            <person name="Nelson H."/>
            <person name="Goldenfeld N."/>
            <person name="Chia N."/>
        </authorList>
    </citation>
    <scope>NUCLEOTIDE SEQUENCE [LARGE SCALE GENOMIC DNA]</scope>
    <source>
        <strain evidence="2">CIM:MAG 903</strain>
    </source>
</reference>
<keyword evidence="4" id="KW-1185">Reference proteome</keyword>
<feature type="domain" description="NodB homology" evidence="1">
    <location>
        <begin position="85"/>
        <end position="268"/>
    </location>
</feature>
<evidence type="ECO:0000313" key="5">
    <source>
        <dbReference type="Proteomes" id="UP000246114"/>
    </source>
</evidence>
<name>A0A1I2J417_9CLOT</name>
<dbReference type="InterPro" id="IPR014235">
    <property type="entry name" value="Spore_PdaA"/>
</dbReference>
<evidence type="ECO:0000313" key="3">
    <source>
        <dbReference type="EMBL" id="SFF49435.1"/>
    </source>
</evidence>
<protein>
    <submittedName>
        <fullName evidence="2">Delta-lactam-biosynthetic de-N-acetylase</fullName>
    </submittedName>
    <submittedName>
        <fullName evidence="3">Peptidoglycan-N-acetylmuramic acid deacetylase</fullName>
    </submittedName>
</protein>
<gene>
    <name evidence="2" type="primary">pdaA</name>
    <name evidence="2" type="ORF">DBY38_09695</name>
    <name evidence="3" type="ORF">SAMN04487885_101104</name>
</gene>
<dbReference type="PROSITE" id="PS51677">
    <property type="entry name" value="NODB"/>
    <property type="match status" value="1"/>
</dbReference>
<dbReference type="GO" id="GO:0016020">
    <property type="term" value="C:membrane"/>
    <property type="evidence" value="ECO:0007669"/>
    <property type="project" value="TreeGrafter"/>
</dbReference>